<dbReference type="Gene3D" id="1.10.287.470">
    <property type="entry name" value="Helix hairpin bin"/>
    <property type="match status" value="1"/>
</dbReference>
<evidence type="ECO:0000256" key="1">
    <source>
        <dbReference type="ARBA" id="ARBA00004196"/>
    </source>
</evidence>
<evidence type="ECO:0000313" key="6">
    <source>
        <dbReference type="Proteomes" id="UP001620262"/>
    </source>
</evidence>
<keyword evidence="4" id="KW-0472">Membrane</keyword>
<protein>
    <submittedName>
        <fullName evidence="5">Efflux RND transporter periplasmic adaptor subunit</fullName>
    </submittedName>
</protein>
<keyword evidence="4" id="KW-0812">Transmembrane</keyword>
<evidence type="ECO:0000256" key="4">
    <source>
        <dbReference type="SAM" id="Phobius"/>
    </source>
</evidence>
<reference evidence="5 6" key="1">
    <citation type="submission" date="2024-11" db="EMBL/GenBank/DDBJ databases">
        <title>The Natural Products Discovery Center: Release of the First 8490 Sequenced Strains for Exploring Actinobacteria Biosynthetic Diversity.</title>
        <authorList>
            <person name="Kalkreuter E."/>
            <person name="Kautsar S.A."/>
            <person name="Yang D."/>
            <person name="Bader C.D."/>
            <person name="Teijaro C.N."/>
            <person name="Fluegel L."/>
            <person name="Davis C.M."/>
            <person name="Simpson J.R."/>
            <person name="Lauterbach L."/>
            <person name="Steele A.D."/>
            <person name="Gui C."/>
            <person name="Meng S."/>
            <person name="Li G."/>
            <person name="Viehrig K."/>
            <person name="Ye F."/>
            <person name="Su P."/>
            <person name="Kiefer A.F."/>
            <person name="Nichols A."/>
            <person name="Cepeda A.J."/>
            <person name="Yan W."/>
            <person name="Fan B."/>
            <person name="Jiang Y."/>
            <person name="Adhikari A."/>
            <person name="Zheng C.-J."/>
            <person name="Schuster L."/>
            <person name="Cowan T.M."/>
            <person name="Smanski M.J."/>
            <person name="Chevrette M.G."/>
            <person name="De Carvalho L.P.S."/>
            <person name="Shen B."/>
        </authorList>
    </citation>
    <scope>NUCLEOTIDE SEQUENCE [LARGE SCALE GENOMIC DNA]</scope>
    <source>
        <strain evidence="5 6">NPDC078403</strain>
    </source>
</reference>
<dbReference type="Gene3D" id="2.40.30.170">
    <property type="match status" value="1"/>
</dbReference>
<keyword evidence="4" id="KW-1133">Transmembrane helix</keyword>
<dbReference type="Gene3D" id="2.40.50.100">
    <property type="match status" value="1"/>
</dbReference>
<organism evidence="5 6">
    <name type="scientific">Pseudoalteromonas rhizosphaerae</name>
    <dbReference type="NCBI Taxonomy" id="2518973"/>
    <lineage>
        <taxon>Bacteria</taxon>
        <taxon>Pseudomonadati</taxon>
        <taxon>Pseudomonadota</taxon>
        <taxon>Gammaproteobacteria</taxon>
        <taxon>Alteromonadales</taxon>
        <taxon>Pseudoalteromonadaceae</taxon>
        <taxon>Pseudoalteromonas</taxon>
    </lineage>
</organism>
<keyword evidence="2 3" id="KW-0175">Coiled coil</keyword>
<dbReference type="RefSeq" id="WP_404676460.1">
    <property type="nucleotide sequence ID" value="NZ_JBJDOT010000046.1"/>
</dbReference>
<evidence type="ECO:0000313" key="5">
    <source>
        <dbReference type="EMBL" id="MFK3866415.1"/>
    </source>
</evidence>
<dbReference type="PANTHER" id="PTHR32347:SF14">
    <property type="entry name" value="EFFLUX SYSTEM COMPONENT YKNX-RELATED"/>
    <property type="match status" value="1"/>
</dbReference>
<dbReference type="Gene3D" id="2.40.420.20">
    <property type="match status" value="1"/>
</dbReference>
<sequence>MIKDTSGQDVSITQRRSYKKPLIVLALSLAVLALCAQAFMGNNQGSISVDRASLQIATVNISRLVRDVAASGKIVAANAPKVYSPERGYVDLQVKAGDKVNKDDIIALVDSPELNNELKQQQSVLARLDGELQRKHLEARRQKLSLTKTLDLAQVELNAADRENRRAKLSIEKNLISQIDLEKAVDDLARAKLSYKHAQQEVELAKDTLAFELKAAERDLARQQLIVDDLNRQVRNLTIKASVTGIVGNLLVQQKEAVTQSQPLMTLVDLSNFEAQLQVPESYANELGLGMEVELTLGAKKVTGVLSAISPEVNNREVTTRVRFDEELKGIRQNQRLTARILLENRDDVLQIKRGAFMQQGGTQVYKVIGDTAQLVNITTGASSINAIELLQGVNSGDQLIISSYDNFKQAPTLLLR</sequence>
<dbReference type="PANTHER" id="PTHR32347">
    <property type="entry name" value="EFFLUX SYSTEM COMPONENT YKNX-RELATED"/>
    <property type="match status" value="1"/>
</dbReference>
<evidence type="ECO:0000256" key="3">
    <source>
        <dbReference type="SAM" id="Coils"/>
    </source>
</evidence>
<gene>
    <name evidence="5" type="ORF">ACI2JU_21450</name>
</gene>
<name>A0ABW8L303_9GAMM</name>
<evidence type="ECO:0000256" key="2">
    <source>
        <dbReference type="ARBA" id="ARBA00023054"/>
    </source>
</evidence>
<feature type="coiled-coil region" evidence="3">
    <location>
        <begin position="150"/>
        <end position="240"/>
    </location>
</feature>
<comment type="caution">
    <text evidence="5">The sequence shown here is derived from an EMBL/GenBank/DDBJ whole genome shotgun (WGS) entry which is preliminary data.</text>
</comment>
<accession>A0ABW8L303</accession>
<feature type="transmembrane region" description="Helical" evidence="4">
    <location>
        <begin position="21"/>
        <end position="40"/>
    </location>
</feature>
<dbReference type="InterPro" id="IPR050465">
    <property type="entry name" value="UPF0194_transport"/>
</dbReference>
<keyword evidence="6" id="KW-1185">Reference proteome</keyword>
<dbReference type="EMBL" id="JBJDOT010000046">
    <property type="protein sequence ID" value="MFK3866415.1"/>
    <property type="molecule type" value="Genomic_DNA"/>
</dbReference>
<proteinExistence type="predicted"/>
<dbReference type="Proteomes" id="UP001620262">
    <property type="component" value="Unassembled WGS sequence"/>
</dbReference>
<comment type="subcellular location">
    <subcellularLocation>
        <location evidence="1">Cell envelope</location>
    </subcellularLocation>
</comment>